<evidence type="ECO:0000313" key="3">
    <source>
        <dbReference type="Proteomes" id="UP001055439"/>
    </source>
</evidence>
<name>A0A9E7HSJ5_9LILI</name>
<evidence type="ECO:0000256" key="1">
    <source>
        <dbReference type="SAM" id="MobiDB-lite"/>
    </source>
</evidence>
<accession>A0A9E7HSJ5</accession>
<dbReference type="Proteomes" id="UP001055439">
    <property type="component" value="Chromosome 8"/>
</dbReference>
<proteinExistence type="predicted"/>
<dbReference type="AlphaFoldDB" id="A0A9E7HSJ5"/>
<sequence>MRQDLVKLYLLLKLRISTNLAVLPSWQLIAKLMVDTKADFSGCNTCSWAGLNVRDGSPARNGPPSSEDSTRPVPGAGEAPVEHFVEHLDLARAPDSVFFPASKSSASYHNLVQSLASLFFACAALLHPVILSKGPSAQVVPIRPSETSRKASSSPLSLPLIKFLVAFSDSAVSVQVKDVMKKEELSLCKEGDMIIHIS</sequence>
<organism evidence="2 3">
    <name type="scientific">Musa troglodytarum</name>
    <name type="common">fe'i banana</name>
    <dbReference type="NCBI Taxonomy" id="320322"/>
    <lineage>
        <taxon>Eukaryota</taxon>
        <taxon>Viridiplantae</taxon>
        <taxon>Streptophyta</taxon>
        <taxon>Embryophyta</taxon>
        <taxon>Tracheophyta</taxon>
        <taxon>Spermatophyta</taxon>
        <taxon>Magnoliopsida</taxon>
        <taxon>Liliopsida</taxon>
        <taxon>Zingiberales</taxon>
        <taxon>Musaceae</taxon>
        <taxon>Musa</taxon>
    </lineage>
</organism>
<reference evidence="2" key="1">
    <citation type="submission" date="2022-05" db="EMBL/GenBank/DDBJ databases">
        <title>The Musa troglodytarum L. genome provides insights into the mechanism of non-climacteric behaviour and enrichment of carotenoids.</title>
        <authorList>
            <person name="Wang J."/>
        </authorList>
    </citation>
    <scope>NUCLEOTIDE SEQUENCE</scope>
    <source>
        <tissue evidence="2">Leaf</tissue>
    </source>
</reference>
<protein>
    <submittedName>
        <fullName evidence="2">Uncharacterized protein</fullName>
    </submittedName>
</protein>
<evidence type="ECO:0000313" key="2">
    <source>
        <dbReference type="EMBL" id="URE35247.1"/>
    </source>
</evidence>
<feature type="region of interest" description="Disordered" evidence="1">
    <location>
        <begin position="54"/>
        <end position="76"/>
    </location>
</feature>
<gene>
    <name evidence="2" type="ORF">MUK42_33477</name>
</gene>
<keyword evidence="3" id="KW-1185">Reference proteome</keyword>
<dbReference type="EMBL" id="CP097510">
    <property type="protein sequence ID" value="URE35247.1"/>
    <property type="molecule type" value="Genomic_DNA"/>
</dbReference>